<comment type="caution">
    <text evidence="2">The sequence shown here is derived from an EMBL/GenBank/DDBJ whole genome shotgun (WGS) entry which is preliminary data.</text>
</comment>
<name>A0A0F8CPA5_CERFI</name>
<evidence type="ECO:0000313" key="3">
    <source>
        <dbReference type="Proteomes" id="UP000034841"/>
    </source>
</evidence>
<keyword evidence="1" id="KW-0472">Membrane</keyword>
<dbReference type="OrthoDB" id="4868994at2759"/>
<reference evidence="2 3" key="1">
    <citation type="submission" date="2015-04" db="EMBL/GenBank/DDBJ databases">
        <title>Genome sequence of Ceratocystis platani, a major pathogen of plane trees.</title>
        <authorList>
            <person name="Belbahri L."/>
        </authorList>
    </citation>
    <scope>NUCLEOTIDE SEQUENCE [LARGE SCALE GENOMIC DNA]</scope>
    <source>
        <strain evidence="2 3">CFO</strain>
    </source>
</reference>
<protein>
    <submittedName>
        <fullName evidence="2">Uncharacterized protein</fullName>
    </submittedName>
</protein>
<gene>
    <name evidence="2" type="ORF">CFO_g5120</name>
</gene>
<dbReference type="EMBL" id="LBBL01000385">
    <property type="protein sequence ID" value="KKF92527.1"/>
    <property type="molecule type" value="Genomic_DNA"/>
</dbReference>
<sequence>MSASDADTEVLQRTFLSRLDGWGKSSMPPAGLATLITALHWRPLQPVPALVLSPALIFASYVNVAGYPTDSAGLSAGVSGLYALLALRRKQKIRAKFLSTRGLVRGAALGMAVFNCAASSYVYSRGDRKEDMEMRVERNRWGDYDDKQ</sequence>
<keyword evidence="3" id="KW-1185">Reference proteome</keyword>
<dbReference type="Proteomes" id="UP000034841">
    <property type="component" value="Unassembled WGS sequence"/>
</dbReference>
<evidence type="ECO:0000313" key="2">
    <source>
        <dbReference type="EMBL" id="KKF92527.1"/>
    </source>
</evidence>
<organism evidence="2 3">
    <name type="scientific">Ceratocystis fimbriata f. sp. platani</name>
    <dbReference type="NCBI Taxonomy" id="88771"/>
    <lineage>
        <taxon>Eukaryota</taxon>
        <taxon>Fungi</taxon>
        <taxon>Dikarya</taxon>
        <taxon>Ascomycota</taxon>
        <taxon>Pezizomycotina</taxon>
        <taxon>Sordariomycetes</taxon>
        <taxon>Hypocreomycetidae</taxon>
        <taxon>Microascales</taxon>
        <taxon>Ceratocystidaceae</taxon>
        <taxon>Ceratocystis</taxon>
    </lineage>
</organism>
<dbReference type="AlphaFoldDB" id="A0A0F8CPA5"/>
<keyword evidence="1" id="KW-1133">Transmembrane helix</keyword>
<accession>A0A0F8CPA5</accession>
<feature type="transmembrane region" description="Helical" evidence="1">
    <location>
        <begin position="107"/>
        <end position="124"/>
    </location>
</feature>
<evidence type="ECO:0000256" key="1">
    <source>
        <dbReference type="SAM" id="Phobius"/>
    </source>
</evidence>
<proteinExistence type="predicted"/>
<keyword evidence="1" id="KW-0812">Transmembrane</keyword>